<reference evidence="5 6" key="1">
    <citation type="submission" date="2016-10" db="EMBL/GenBank/DDBJ databases">
        <title>Proteomics and genomics reveal pathogen-plant mechanisms compatible with a hemibiotrophic lifestyle of Diplodia corticola.</title>
        <authorList>
            <person name="Fernandes I."/>
            <person name="De Jonge R."/>
            <person name="Van De Peer Y."/>
            <person name="Devreese B."/>
            <person name="Alves A."/>
            <person name="Esteves A.C."/>
        </authorList>
    </citation>
    <scope>NUCLEOTIDE SEQUENCE [LARGE SCALE GENOMIC DNA]</scope>
    <source>
        <strain evidence="5 6">CBS 112549</strain>
    </source>
</reference>
<dbReference type="Proteomes" id="UP000183809">
    <property type="component" value="Unassembled WGS sequence"/>
</dbReference>
<dbReference type="PANTHER" id="PTHR12304:SF4">
    <property type="entry name" value="URIDINE NUCLEOSIDASE"/>
    <property type="match status" value="1"/>
</dbReference>
<evidence type="ECO:0000259" key="4">
    <source>
        <dbReference type="Pfam" id="PF01156"/>
    </source>
</evidence>
<dbReference type="InterPro" id="IPR001910">
    <property type="entry name" value="Inosine/uridine_hydrolase_dom"/>
</dbReference>
<dbReference type="STRING" id="236234.A0A1J9QJT3"/>
<feature type="domain" description="Inosine/uridine-preferring nucleoside hydrolase" evidence="4">
    <location>
        <begin position="11"/>
        <end position="366"/>
    </location>
</feature>
<dbReference type="GO" id="GO:0005829">
    <property type="term" value="C:cytosol"/>
    <property type="evidence" value="ECO:0007669"/>
    <property type="project" value="TreeGrafter"/>
</dbReference>
<dbReference type="PANTHER" id="PTHR12304">
    <property type="entry name" value="INOSINE-URIDINE PREFERRING NUCLEOSIDE HYDROLASE"/>
    <property type="match status" value="1"/>
</dbReference>
<dbReference type="SUPFAM" id="SSF53590">
    <property type="entry name" value="Nucleoside hydrolase"/>
    <property type="match status" value="1"/>
</dbReference>
<dbReference type="CDD" id="cd02651">
    <property type="entry name" value="nuc_hydro_IU_UC_XIUA"/>
    <property type="match status" value="1"/>
</dbReference>
<dbReference type="AlphaFoldDB" id="A0A1J9QJT3"/>
<comment type="caution">
    <text evidence="5">The sequence shown here is derived from an EMBL/GenBank/DDBJ whole genome shotgun (WGS) entry which is preliminary data.</text>
</comment>
<evidence type="ECO:0000313" key="5">
    <source>
        <dbReference type="EMBL" id="OJD29126.1"/>
    </source>
</evidence>
<keyword evidence="3" id="KW-0326">Glycosidase</keyword>
<dbReference type="OrthoDB" id="432381at2759"/>
<evidence type="ECO:0000256" key="2">
    <source>
        <dbReference type="ARBA" id="ARBA00022801"/>
    </source>
</evidence>
<dbReference type="GeneID" id="31020213"/>
<gene>
    <name evidence="5" type="ORF">BKCO1_920004</name>
</gene>
<keyword evidence="6" id="KW-1185">Reference proteome</keyword>
<keyword evidence="2" id="KW-0378">Hydrolase</keyword>
<dbReference type="EMBL" id="MNUE01000092">
    <property type="protein sequence ID" value="OJD29126.1"/>
    <property type="molecule type" value="Genomic_DNA"/>
</dbReference>
<dbReference type="GO" id="GO:0006152">
    <property type="term" value="P:purine nucleoside catabolic process"/>
    <property type="evidence" value="ECO:0007669"/>
    <property type="project" value="TreeGrafter"/>
</dbReference>
<dbReference type="InterPro" id="IPR036452">
    <property type="entry name" value="Ribo_hydro-like"/>
</dbReference>
<comment type="similarity">
    <text evidence="1">Belongs to the IUNH family.</text>
</comment>
<sequence length="393" mass="41461">MTAEAASVTPLWLDVDPGHDDAFALLLAAHSPHVHLLGVSTVHGNASLHHTTQNGLSILEAIGCRHIPLYPGASKPLVRDAVHAASIHGESGLDGTTIMPKPVRDAVRDVDSVEAMYAALITTPPKTAWLVATGTLTNAARLIQEHPDLAAHLKGLSIMGGAIGGGFTDAPLGKVAGEGERFGNWTPYAEFNIYCDPEAAQFLLTHPIIAPKTTIMPLDLTHQVLGTPAVQSKLLGLPGGIPARDSPDKPLPTPVRALFHEIMTFFAKTYAEEFALTAGPPLHDPLAVAAAFAPDIFVDGTGDNGNERFAVTVVTAGEHRADPALNLADAEAVGQLGRTLVTRVEEGERGGGVRIPRSLDVARFWDMVDEALGRAEEVSPLPGLGVGWWGTRM</sequence>
<name>A0A1J9QJT3_9PEZI</name>
<dbReference type="Gene3D" id="3.90.245.10">
    <property type="entry name" value="Ribonucleoside hydrolase-like"/>
    <property type="match status" value="1"/>
</dbReference>
<organism evidence="5 6">
    <name type="scientific">Diplodia corticola</name>
    <dbReference type="NCBI Taxonomy" id="236234"/>
    <lineage>
        <taxon>Eukaryota</taxon>
        <taxon>Fungi</taxon>
        <taxon>Dikarya</taxon>
        <taxon>Ascomycota</taxon>
        <taxon>Pezizomycotina</taxon>
        <taxon>Dothideomycetes</taxon>
        <taxon>Dothideomycetes incertae sedis</taxon>
        <taxon>Botryosphaeriales</taxon>
        <taxon>Botryosphaeriaceae</taxon>
        <taxon>Diplodia</taxon>
    </lineage>
</organism>
<dbReference type="GO" id="GO:0008477">
    <property type="term" value="F:purine nucleosidase activity"/>
    <property type="evidence" value="ECO:0007669"/>
    <property type="project" value="TreeGrafter"/>
</dbReference>
<evidence type="ECO:0000256" key="1">
    <source>
        <dbReference type="ARBA" id="ARBA00009176"/>
    </source>
</evidence>
<protein>
    <submittedName>
        <fullName evidence="5">Uridine nucleosidase</fullName>
    </submittedName>
</protein>
<proteinExistence type="inferred from homology"/>
<accession>A0A1J9QJT3</accession>
<dbReference type="Pfam" id="PF01156">
    <property type="entry name" value="IU_nuc_hydro"/>
    <property type="match status" value="1"/>
</dbReference>
<evidence type="ECO:0000313" key="6">
    <source>
        <dbReference type="Proteomes" id="UP000183809"/>
    </source>
</evidence>
<dbReference type="RefSeq" id="XP_020125386.1">
    <property type="nucleotide sequence ID" value="XM_020279949.1"/>
</dbReference>
<dbReference type="InterPro" id="IPR023186">
    <property type="entry name" value="IUNH"/>
</dbReference>
<evidence type="ECO:0000256" key="3">
    <source>
        <dbReference type="ARBA" id="ARBA00023295"/>
    </source>
</evidence>